<comment type="caution">
    <text evidence="2">The sequence shown here is derived from an EMBL/GenBank/DDBJ whole genome shotgun (WGS) entry which is preliminary data.</text>
</comment>
<gene>
    <name evidence="2" type="ORF">RJ641_017981</name>
</gene>
<sequence>MGEAGELQLNIMASQSQDKKEENSPGKETPNNQALVPRQTIGWQVWSIGATGLIAELTSLFANAISTLALPIVPEHKLCAPQHLLA</sequence>
<protein>
    <submittedName>
        <fullName evidence="2">Uncharacterized protein</fullName>
    </submittedName>
</protein>
<evidence type="ECO:0000313" key="3">
    <source>
        <dbReference type="Proteomes" id="UP001370490"/>
    </source>
</evidence>
<proteinExistence type="predicted"/>
<dbReference type="AlphaFoldDB" id="A0AAN8UKL3"/>
<name>A0AAN8UKL3_9MAGN</name>
<evidence type="ECO:0000313" key="2">
    <source>
        <dbReference type="EMBL" id="KAK6917230.1"/>
    </source>
</evidence>
<keyword evidence="3" id="KW-1185">Reference proteome</keyword>
<organism evidence="2 3">
    <name type="scientific">Dillenia turbinata</name>
    <dbReference type="NCBI Taxonomy" id="194707"/>
    <lineage>
        <taxon>Eukaryota</taxon>
        <taxon>Viridiplantae</taxon>
        <taxon>Streptophyta</taxon>
        <taxon>Embryophyta</taxon>
        <taxon>Tracheophyta</taxon>
        <taxon>Spermatophyta</taxon>
        <taxon>Magnoliopsida</taxon>
        <taxon>eudicotyledons</taxon>
        <taxon>Gunneridae</taxon>
        <taxon>Pentapetalae</taxon>
        <taxon>Dilleniales</taxon>
        <taxon>Dilleniaceae</taxon>
        <taxon>Dillenia</taxon>
    </lineage>
</organism>
<accession>A0AAN8UKL3</accession>
<evidence type="ECO:0000256" key="1">
    <source>
        <dbReference type="SAM" id="MobiDB-lite"/>
    </source>
</evidence>
<reference evidence="2 3" key="1">
    <citation type="submission" date="2023-12" db="EMBL/GenBank/DDBJ databases">
        <title>A high-quality genome assembly for Dillenia turbinata (Dilleniales).</title>
        <authorList>
            <person name="Chanderbali A."/>
        </authorList>
    </citation>
    <scope>NUCLEOTIDE SEQUENCE [LARGE SCALE GENOMIC DNA]</scope>
    <source>
        <strain evidence="2">LSX21</strain>
        <tissue evidence="2">Leaf</tissue>
    </source>
</reference>
<dbReference type="Pfam" id="PF16913">
    <property type="entry name" value="PUNUT"/>
    <property type="match status" value="1"/>
</dbReference>
<dbReference type="Proteomes" id="UP001370490">
    <property type="component" value="Unassembled WGS sequence"/>
</dbReference>
<dbReference type="EMBL" id="JBAMMX010000023">
    <property type="protein sequence ID" value="KAK6917230.1"/>
    <property type="molecule type" value="Genomic_DNA"/>
</dbReference>
<feature type="region of interest" description="Disordered" evidence="1">
    <location>
        <begin position="1"/>
        <end position="34"/>
    </location>
</feature>